<dbReference type="SUPFAM" id="SSF63829">
    <property type="entry name" value="Calcium-dependent phosphotriesterase"/>
    <property type="match status" value="1"/>
</dbReference>
<keyword evidence="3" id="KW-1185">Reference proteome</keyword>
<organism evidence="2 3">
    <name type="scientific">Rubellicoccus peritrichatus</name>
    <dbReference type="NCBI Taxonomy" id="3080537"/>
    <lineage>
        <taxon>Bacteria</taxon>
        <taxon>Pseudomonadati</taxon>
        <taxon>Verrucomicrobiota</taxon>
        <taxon>Opitutia</taxon>
        <taxon>Puniceicoccales</taxon>
        <taxon>Cerasicoccaceae</taxon>
        <taxon>Rubellicoccus</taxon>
    </lineage>
</organism>
<evidence type="ECO:0000313" key="2">
    <source>
        <dbReference type="EMBL" id="WOO39642.1"/>
    </source>
</evidence>
<dbReference type="EMBL" id="CP136920">
    <property type="protein sequence ID" value="WOO39642.1"/>
    <property type="molecule type" value="Genomic_DNA"/>
</dbReference>
<feature type="compositionally biased region" description="Polar residues" evidence="1">
    <location>
        <begin position="306"/>
        <end position="321"/>
    </location>
</feature>
<proteinExistence type="predicted"/>
<evidence type="ECO:0000256" key="1">
    <source>
        <dbReference type="SAM" id="MobiDB-lite"/>
    </source>
</evidence>
<dbReference type="InterPro" id="IPR015943">
    <property type="entry name" value="WD40/YVTN_repeat-like_dom_sf"/>
</dbReference>
<reference evidence="2 3" key="1">
    <citation type="submission" date="2023-10" db="EMBL/GenBank/DDBJ databases">
        <title>Rubellicoccus peritrichatus gen. nov., sp. nov., isolated from an algae of coral reef tank.</title>
        <authorList>
            <person name="Luo J."/>
        </authorList>
    </citation>
    <scope>NUCLEOTIDE SEQUENCE [LARGE SCALE GENOMIC DNA]</scope>
    <source>
        <strain evidence="2 3">CR14</strain>
    </source>
</reference>
<evidence type="ECO:0008006" key="4">
    <source>
        <dbReference type="Google" id="ProtNLM"/>
    </source>
</evidence>
<accession>A0AAQ3L6N0</accession>
<gene>
    <name evidence="2" type="ORF">RZN69_13545</name>
</gene>
<evidence type="ECO:0000313" key="3">
    <source>
        <dbReference type="Proteomes" id="UP001304300"/>
    </source>
</evidence>
<name>A0AAQ3L6N0_9BACT</name>
<dbReference type="Proteomes" id="UP001304300">
    <property type="component" value="Chromosome"/>
</dbReference>
<dbReference type="RefSeq" id="WP_317831613.1">
    <property type="nucleotide sequence ID" value="NZ_CP136920.1"/>
</dbReference>
<sequence length="760" mass="82657">MTLITGVARCSKSALFVPMIPMLLRFNYIKVVFAAASLCLLQLPEAFAVQTDSIQLNSFNDFIAGELENVSISSLGEVQVSHELKEMATLEEDVIFEAAVANDGTIYVSTGNQGLIYSISEGEEPEVFFTPPQVLSHGLVVGPDDAVYVGTSPSGRVYRIVPGERPEVYFDPDEMYIWDLLFDDDGALYVATGSEAKIYRVPPNFQPNDEAEVWFTSDRSRVTTLAFDHEGKLLAGAGPKSYLYRISGKDEGEVLFNAGTDEISGIWADDNGDIYFSTLHRKNKPSGITNVTALDLPVLLEKVSKASGNSANGDQGPNGNGHSEEETPSPASAPSFLYRFGLDGFAEPVWSPGSSNIFSFIHTDRANFLAGTDDNGRFYEVTNLMNWSLAGQVPNGGQVSEIVSKPDGGYLLLSSNPAGVYTLSSSPAESGTLTTDSLDAGAVARWGRLLPLGDAAGPIDGVSWQTRTGNASEPDETWSDWEDVDGLAIKSPHGRYLRVKAEFSKPSAILRELRMFYIFNNTAPIVNRINVLPVGLQVLNLPPQNKPPININALTGTREIPKTLGDPSPPRTQVRLMGDEGFMSFGWNAFDANRDYLSFSFSVKRDGDDNWALLASDIDEQVYSLNTRGMNDGYYRAKVTASDAPSNPPGTALEGSLVSSLFLVDNLPPSISLESKEVTGSNATLRFSVSDTYSIIDAAYYILDGGKTREAFPEDLMFDSTDESFEIVLNDLSVGEHTLVFEVMDEARNVATGQFFFSVE</sequence>
<feature type="region of interest" description="Disordered" evidence="1">
    <location>
        <begin position="306"/>
        <end position="331"/>
    </location>
</feature>
<protein>
    <recommendedName>
        <fullName evidence="4">Fibronectin type-III domain-containing protein</fullName>
    </recommendedName>
</protein>
<dbReference type="AlphaFoldDB" id="A0AAQ3L6N0"/>
<dbReference type="KEGG" id="puo:RZN69_13545"/>
<dbReference type="Gene3D" id="2.130.10.10">
    <property type="entry name" value="YVTN repeat-like/Quinoprotein amine dehydrogenase"/>
    <property type="match status" value="1"/>
</dbReference>